<feature type="compositionally biased region" description="Basic residues" evidence="1">
    <location>
        <begin position="1"/>
        <end position="11"/>
    </location>
</feature>
<dbReference type="AlphaFoldDB" id="A0A834C0G3"/>
<evidence type="ECO:0000256" key="1">
    <source>
        <dbReference type="SAM" id="MobiDB-lite"/>
    </source>
</evidence>
<feature type="compositionally biased region" description="Low complexity" evidence="1">
    <location>
        <begin position="12"/>
        <end position="22"/>
    </location>
</feature>
<protein>
    <submittedName>
        <fullName evidence="2">Uncharacterized protein</fullName>
    </submittedName>
</protein>
<organism evidence="2 3">
    <name type="scientific">Oryzias melastigma</name>
    <name type="common">Marine medaka</name>
    <dbReference type="NCBI Taxonomy" id="30732"/>
    <lineage>
        <taxon>Eukaryota</taxon>
        <taxon>Metazoa</taxon>
        <taxon>Chordata</taxon>
        <taxon>Craniata</taxon>
        <taxon>Vertebrata</taxon>
        <taxon>Euteleostomi</taxon>
        <taxon>Actinopterygii</taxon>
        <taxon>Neopterygii</taxon>
        <taxon>Teleostei</taxon>
        <taxon>Neoteleostei</taxon>
        <taxon>Acanthomorphata</taxon>
        <taxon>Ovalentaria</taxon>
        <taxon>Atherinomorphae</taxon>
        <taxon>Beloniformes</taxon>
        <taxon>Adrianichthyidae</taxon>
        <taxon>Oryziinae</taxon>
        <taxon>Oryzias</taxon>
    </lineage>
</organism>
<proteinExistence type="predicted"/>
<evidence type="ECO:0000313" key="3">
    <source>
        <dbReference type="Proteomes" id="UP000646548"/>
    </source>
</evidence>
<dbReference type="Proteomes" id="UP000646548">
    <property type="component" value="Unassembled WGS sequence"/>
</dbReference>
<feature type="region of interest" description="Disordered" evidence="1">
    <location>
        <begin position="1"/>
        <end position="76"/>
    </location>
</feature>
<sequence length="114" mass="12415">MEKTSKARVRRLAPMAAALPALGHVPPEPILQGSSSTRDVTDGFPRQSSPSERRDTQLEEREEVLPSPPMLPDSPGGTCVDLYPWIFSLRRRTAARGSETALSPGLISTRFVAC</sequence>
<comment type="caution">
    <text evidence="2">The sequence shown here is derived from an EMBL/GenBank/DDBJ whole genome shotgun (WGS) entry which is preliminary data.</text>
</comment>
<dbReference type="EMBL" id="WKFB01000669">
    <property type="protein sequence ID" value="KAF6718959.1"/>
    <property type="molecule type" value="Genomic_DNA"/>
</dbReference>
<gene>
    <name evidence="2" type="ORF">FQA47_004023</name>
</gene>
<accession>A0A834C0G3</accession>
<reference evidence="2" key="1">
    <citation type="journal article" name="BMC Genomics">
        <title>Long-read sequencing and de novo genome assembly of marine medaka (Oryzias melastigma).</title>
        <authorList>
            <person name="Liang P."/>
            <person name="Saqib H.S.A."/>
            <person name="Ni X."/>
            <person name="Shen Y."/>
        </authorList>
    </citation>
    <scope>NUCLEOTIDE SEQUENCE</scope>
    <source>
        <strain evidence="2">Bigg-433</strain>
    </source>
</reference>
<name>A0A834C0G3_ORYME</name>
<evidence type="ECO:0000313" key="2">
    <source>
        <dbReference type="EMBL" id="KAF6718959.1"/>
    </source>
</evidence>